<dbReference type="Proteomes" id="UP000605970">
    <property type="component" value="Unassembled WGS sequence"/>
</dbReference>
<proteinExistence type="predicted"/>
<evidence type="ECO:0000256" key="1">
    <source>
        <dbReference type="ARBA" id="ARBA00022898"/>
    </source>
</evidence>
<organism evidence="3 4">
    <name type="scientific">Meloidogyne graminicola</name>
    <dbReference type="NCBI Taxonomy" id="189291"/>
    <lineage>
        <taxon>Eukaryota</taxon>
        <taxon>Metazoa</taxon>
        <taxon>Ecdysozoa</taxon>
        <taxon>Nematoda</taxon>
        <taxon>Chromadorea</taxon>
        <taxon>Rhabditida</taxon>
        <taxon>Tylenchina</taxon>
        <taxon>Tylenchomorpha</taxon>
        <taxon>Tylenchoidea</taxon>
        <taxon>Meloidogynidae</taxon>
        <taxon>Meloidogyninae</taxon>
        <taxon>Meloidogyne</taxon>
    </lineage>
</organism>
<keyword evidence="1" id="KW-0663">Pyridoxal phosphate</keyword>
<dbReference type="GO" id="GO:0030170">
    <property type="term" value="F:pyridoxal phosphate binding"/>
    <property type="evidence" value="ECO:0007669"/>
    <property type="project" value="InterPro"/>
</dbReference>
<gene>
    <name evidence="3" type="ORF">Mgra_00002228</name>
</gene>
<dbReference type="InterPro" id="IPR015424">
    <property type="entry name" value="PyrdxlP-dep_Trfase"/>
</dbReference>
<evidence type="ECO:0000259" key="2">
    <source>
        <dbReference type="Pfam" id="PF00155"/>
    </source>
</evidence>
<accession>A0A8S9ZWY3</accession>
<name>A0A8S9ZWY3_9BILA</name>
<feature type="domain" description="Aminotransferase class I/classII large" evidence="2">
    <location>
        <begin position="58"/>
        <end position="205"/>
    </location>
</feature>
<keyword evidence="4" id="KW-1185">Reference proteome</keyword>
<protein>
    <submittedName>
        <fullName evidence="3">Aminotran_1_2 domain-containing protein</fullName>
    </submittedName>
</protein>
<sequence>MNNLNNNEFFNKEDLLKLFENEENNNIDIYFEILNKKFSNPMFLSGIEQFLCKDSTLGGHKLVRQSISNHLRRLFGISFNWEELLLVNNELAALELFIQTFCLNGDLILCPAPFACPELINNIKTQINIEFYPINLITNGIQLEINDLINTNKLIEKKGKRARALFLHNPHPILGSFQDKKLLKLIEWTKKKEILIIIDESLASLNLWEFNSCLLLNYNFSQFEKNIFWLWNGSKHFSLPGIEFCVINLPKFNLQFNNNNNILIKYQCSSLIQFFIIKFLDDFGIYSNELIKTKRLITEWLLIDLKKFLNNNISFNSEKELYKEFLKIDEKIKIFRGEELGMDRPGWFYFKYSNKIINLLKIIIEQKLNFNQINLNELGNKYGGIKLFPLNENKEEDKEEENNKNLNIEEDEIINKVFSIFPNEKWENVIKNDENNKIINKNNLNENNYNNLNFIKELIKNTKEEEGKEEIINKWKINEKEFYEEAFTEEEKENEEFNTNNRPNIFENKTKNILEDSNDSKRIIEIIDQIFNDAVQIKDFSSSSTESNYNNNNNILIQHDKNWSDSGLAIESPISLSPPFEYKKDKISTVGIQLPFLENNFGDIQKLNTNSQILNDSGIFVELKPNSLNIDIPLLIPKINNEKINLNKNNIKKKYMVGYLLKI</sequence>
<dbReference type="InterPro" id="IPR050478">
    <property type="entry name" value="Ethylene_sulfur-biosynth"/>
</dbReference>
<dbReference type="PANTHER" id="PTHR43795:SF39">
    <property type="entry name" value="AMINOTRANSFERASE CLASS I_CLASSII DOMAIN-CONTAINING PROTEIN"/>
    <property type="match status" value="1"/>
</dbReference>
<evidence type="ECO:0000313" key="3">
    <source>
        <dbReference type="EMBL" id="KAF7638254.1"/>
    </source>
</evidence>
<comment type="caution">
    <text evidence="3">The sequence shown here is derived from an EMBL/GenBank/DDBJ whole genome shotgun (WGS) entry which is preliminary data.</text>
</comment>
<dbReference type="PANTHER" id="PTHR43795">
    <property type="entry name" value="BIFUNCTIONAL ASPARTATE AMINOTRANSFERASE AND GLUTAMATE/ASPARTATE-PREPHENATE AMINOTRANSFERASE-RELATED"/>
    <property type="match status" value="1"/>
</dbReference>
<dbReference type="SUPFAM" id="SSF53383">
    <property type="entry name" value="PLP-dependent transferases"/>
    <property type="match status" value="1"/>
</dbReference>
<dbReference type="Pfam" id="PF00155">
    <property type="entry name" value="Aminotran_1_2"/>
    <property type="match status" value="1"/>
</dbReference>
<dbReference type="Gene3D" id="3.40.640.10">
    <property type="entry name" value="Type I PLP-dependent aspartate aminotransferase-like (Major domain)"/>
    <property type="match status" value="1"/>
</dbReference>
<reference evidence="3" key="1">
    <citation type="journal article" date="2020" name="Ecol. Evol.">
        <title>Genome structure and content of the rice root-knot nematode (Meloidogyne graminicola).</title>
        <authorList>
            <person name="Phan N.T."/>
            <person name="Danchin E.G.J."/>
            <person name="Klopp C."/>
            <person name="Perfus-Barbeoch L."/>
            <person name="Kozlowski D.K."/>
            <person name="Koutsovoulos G.D."/>
            <person name="Lopez-Roques C."/>
            <person name="Bouchez O."/>
            <person name="Zahm M."/>
            <person name="Besnard G."/>
            <person name="Bellafiore S."/>
        </authorList>
    </citation>
    <scope>NUCLEOTIDE SEQUENCE</scope>
    <source>
        <strain evidence="3">VN-18</strain>
    </source>
</reference>
<dbReference type="OrthoDB" id="5832950at2759"/>
<dbReference type="GO" id="GO:0006520">
    <property type="term" value="P:amino acid metabolic process"/>
    <property type="evidence" value="ECO:0007669"/>
    <property type="project" value="TreeGrafter"/>
</dbReference>
<dbReference type="AlphaFoldDB" id="A0A8S9ZWY3"/>
<dbReference type="GO" id="GO:0008483">
    <property type="term" value="F:transaminase activity"/>
    <property type="evidence" value="ECO:0007669"/>
    <property type="project" value="TreeGrafter"/>
</dbReference>
<evidence type="ECO:0000313" key="4">
    <source>
        <dbReference type="Proteomes" id="UP000605970"/>
    </source>
</evidence>
<dbReference type="InterPro" id="IPR004839">
    <property type="entry name" value="Aminotransferase_I/II_large"/>
</dbReference>
<dbReference type="InterPro" id="IPR015421">
    <property type="entry name" value="PyrdxlP-dep_Trfase_major"/>
</dbReference>
<dbReference type="EMBL" id="JABEBT010000013">
    <property type="protein sequence ID" value="KAF7638254.1"/>
    <property type="molecule type" value="Genomic_DNA"/>
</dbReference>